<dbReference type="InterPro" id="IPR050659">
    <property type="entry name" value="Peptidase_M24B"/>
</dbReference>
<dbReference type="Proteomes" id="UP000320876">
    <property type="component" value="Unassembled WGS sequence"/>
</dbReference>
<evidence type="ECO:0000259" key="1">
    <source>
        <dbReference type="Pfam" id="PF00557"/>
    </source>
</evidence>
<evidence type="ECO:0000259" key="2">
    <source>
        <dbReference type="Pfam" id="PF01321"/>
    </source>
</evidence>
<dbReference type="AlphaFoldDB" id="A0A542DJW9"/>
<comment type="caution">
    <text evidence="3">The sequence shown here is derived from an EMBL/GenBank/DDBJ whole genome shotgun (WGS) entry which is preliminary data.</text>
</comment>
<dbReference type="InterPro" id="IPR029149">
    <property type="entry name" value="Creatin/AminoP/Spt16_N"/>
</dbReference>
<gene>
    <name evidence="3" type="ORF">FB471_3149</name>
</gene>
<accession>A0A542DJW9</accession>
<keyword evidence="4" id="KW-1185">Reference proteome</keyword>
<dbReference type="PANTHER" id="PTHR46112:SF8">
    <property type="entry name" value="CYTOPLASMIC PEPTIDASE PEPQ-RELATED"/>
    <property type="match status" value="1"/>
</dbReference>
<sequence>MTAQLVSGAPASEHETRVSALRGRMAADGLSAVAVAGPENVYYLTGLDHLGYFAFTLLIVPAEGPLTLVTREMERPTIRAQLPGCRHVTFGDGDDPAAVAGGALAEVVPRGGAIGTEDAAMFFPPAVHARLRAGLPDRLWRDATTLISATGAVKSAAEIALIRRAAGVSDAAMLAAIGAARPGTAECEVAAAAWHAMFTHGGQQPGFAPLIRPLWMLDQEHVSWGDRLLESGTGLFIELSGCIRRYHAPLSRTVYLGEPPEGAVRAHAQALSGVDAAAAALRPGARTGEVYAAWQAAVGPGERVRHHCGYLVGIGFPPSWVGGGEVLGIRPGGQVRVAAGMTFHLMSWVGGHVVSDTVLVTAQGTERLTTTTRELIRLG</sequence>
<organism evidence="3 4">
    <name type="scientific">Amycolatopsis cihanbeyliensis</name>
    <dbReference type="NCBI Taxonomy" id="1128664"/>
    <lineage>
        <taxon>Bacteria</taxon>
        <taxon>Bacillati</taxon>
        <taxon>Actinomycetota</taxon>
        <taxon>Actinomycetes</taxon>
        <taxon>Pseudonocardiales</taxon>
        <taxon>Pseudonocardiaceae</taxon>
        <taxon>Amycolatopsis</taxon>
    </lineage>
</organism>
<feature type="domain" description="Peptidase M24" evidence="1">
    <location>
        <begin position="161"/>
        <end position="362"/>
    </location>
</feature>
<dbReference type="SUPFAM" id="SSF55920">
    <property type="entry name" value="Creatinase/aminopeptidase"/>
    <property type="match status" value="1"/>
</dbReference>
<dbReference type="EMBL" id="VFML01000001">
    <property type="protein sequence ID" value="TQJ03393.1"/>
    <property type="molecule type" value="Genomic_DNA"/>
</dbReference>
<dbReference type="PANTHER" id="PTHR46112">
    <property type="entry name" value="AMINOPEPTIDASE"/>
    <property type="match status" value="1"/>
</dbReference>
<feature type="domain" description="Creatinase N-terminal" evidence="2">
    <location>
        <begin position="17"/>
        <end position="148"/>
    </location>
</feature>
<dbReference type="Gene3D" id="3.40.350.10">
    <property type="entry name" value="Creatinase/prolidase N-terminal domain"/>
    <property type="match status" value="1"/>
</dbReference>
<dbReference type="CDD" id="cd01066">
    <property type="entry name" value="APP_MetAP"/>
    <property type="match status" value="1"/>
</dbReference>
<evidence type="ECO:0000313" key="4">
    <source>
        <dbReference type="Proteomes" id="UP000320876"/>
    </source>
</evidence>
<dbReference type="RefSeq" id="WP_141999085.1">
    <property type="nucleotide sequence ID" value="NZ_VFML01000001.1"/>
</dbReference>
<evidence type="ECO:0000313" key="3">
    <source>
        <dbReference type="EMBL" id="TQJ03393.1"/>
    </source>
</evidence>
<dbReference type="SUPFAM" id="SSF53092">
    <property type="entry name" value="Creatinase/prolidase N-terminal domain"/>
    <property type="match status" value="1"/>
</dbReference>
<dbReference type="InterPro" id="IPR000994">
    <property type="entry name" value="Pept_M24"/>
</dbReference>
<dbReference type="Pfam" id="PF01321">
    <property type="entry name" value="Creatinase_N"/>
    <property type="match status" value="1"/>
</dbReference>
<dbReference type="Pfam" id="PF00557">
    <property type="entry name" value="Peptidase_M24"/>
    <property type="match status" value="1"/>
</dbReference>
<dbReference type="Gene3D" id="3.90.230.10">
    <property type="entry name" value="Creatinase/methionine aminopeptidase superfamily"/>
    <property type="match status" value="1"/>
</dbReference>
<dbReference type="InterPro" id="IPR000587">
    <property type="entry name" value="Creatinase_N"/>
</dbReference>
<proteinExistence type="predicted"/>
<protein>
    <submittedName>
        <fullName evidence="3">Xaa-Pro dipeptidase</fullName>
    </submittedName>
</protein>
<name>A0A542DJW9_AMYCI</name>
<reference evidence="3 4" key="1">
    <citation type="submission" date="2019-06" db="EMBL/GenBank/DDBJ databases">
        <title>Sequencing the genomes of 1000 actinobacteria strains.</title>
        <authorList>
            <person name="Klenk H.-P."/>
        </authorList>
    </citation>
    <scope>NUCLEOTIDE SEQUENCE [LARGE SCALE GENOMIC DNA]</scope>
    <source>
        <strain evidence="3 4">DSM 45679</strain>
    </source>
</reference>
<dbReference type="InterPro" id="IPR036005">
    <property type="entry name" value="Creatinase/aminopeptidase-like"/>
</dbReference>
<dbReference type="OrthoDB" id="9761809at2"/>